<reference evidence="9 10" key="1">
    <citation type="journal article" date="2016" name="Front. Microbiol.">
        <title>Comprehensive Phylogenetic Analysis of Bovine Non-aureus Staphylococci Species Based on Whole-Genome Sequencing.</title>
        <authorList>
            <person name="Naushad S."/>
            <person name="Barkema H.W."/>
            <person name="Luby C."/>
            <person name="Condas L.A."/>
            <person name="Nobrega D.B."/>
            <person name="Carson D.A."/>
            <person name="De Buck J."/>
        </authorList>
    </citation>
    <scope>NUCLEOTIDE SEQUENCE [LARGE SCALE GENOMIC DNA]</scope>
    <source>
        <strain evidence="9 10">SNUC 102</strain>
    </source>
</reference>
<organism evidence="9 10">
    <name type="scientific">Staphylococcus xylosus</name>
    <dbReference type="NCBI Taxonomy" id="1288"/>
    <lineage>
        <taxon>Bacteria</taxon>
        <taxon>Bacillati</taxon>
        <taxon>Bacillota</taxon>
        <taxon>Bacilli</taxon>
        <taxon>Bacillales</taxon>
        <taxon>Staphylococcaceae</taxon>
        <taxon>Staphylococcus</taxon>
    </lineage>
</organism>
<name>A0A418IR80_STAXY</name>
<evidence type="ECO:0000313" key="9">
    <source>
        <dbReference type="EMBL" id="RIN12373.1"/>
    </source>
</evidence>
<evidence type="ECO:0000256" key="3">
    <source>
        <dbReference type="ARBA" id="ARBA00022630"/>
    </source>
</evidence>
<dbReference type="PRINTS" id="PR00469">
    <property type="entry name" value="PNDRDTASEII"/>
</dbReference>
<dbReference type="Pfam" id="PF07992">
    <property type="entry name" value="Pyr_redox_2"/>
    <property type="match status" value="1"/>
</dbReference>
<evidence type="ECO:0000313" key="10">
    <source>
        <dbReference type="Proteomes" id="UP000285567"/>
    </source>
</evidence>
<comment type="cofactor">
    <cofactor evidence="1">
        <name>FAD</name>
        <dbReference type="ChEBI" id="CHEBI:57692"/>
    </cofactor>
</comment>
<evidence type="ECO:0000256" key="5">
    <source>
        <dbReference type="ARBA" id="ARBA00023002"/>
    </source>
</evidence>
<dbReference type="AlphaFoldDB" id="A0A418IR80"/>
<sequence length="444" mass="49844">MKVIVIGGSHGGIATIDALIDKYKYLDVLWFDKGNFTINNSLDSQKSKTKIEELKSKGVTVFQETEVISLNTESKTITIKDLKNNKVFYENYDKLILSPGSHPKTVDLPGADAKNVVTMANRKDLLKVRQASDNDKINDVVIVGAGYNGVGAVNMFINKNVSLIDHNEFSLSSYLDNELAEKIEDKMKERNVNLEMNNSIIEIIKNDENEVIAIKTKDKILSADFVILTIGIEPNTKWLKNTLDLTENGYIKVNDYMETNVKDVFAVGDATLTKFNPLNKNIKIGLATKARRQAYCAVMNLENKNIPFFGVQGSSGLRLFGYKFASTGLNEKQAKKENLNYNSVYIEETKLDNNFVVKNTLSKDNPLIYFKILYNVDTYQILGAQIMSSNDETANINAMSIAIQNQYTITQLAFADFFFQPEFSKPLNFMNRAGISAMKKEGIL</sequence>
<dbReference type="InterPro" id="IPR004099">
    <property type="entry name" value="Pyr_nucl-diS_OxRdtase_dimer"/>
</dbReference>
<keyword evidence="10" id="KW-1185">Reference proteome</keyword>
<evidence type="ECO:0000256" key="4">
    <source>
        <dbReference type="ARBA" id="ARBA00022827"/>
    </source>
</evidence>
<accession>A0A418IR80</accession>
<feature type="domain" description="FAD/NAD(P)-binding" evidence="8">
    <location>
        <begin position="1"/>
        <end position="294"/>
    </location>
</feature>
<dbReference type="PANTHER" id="PTHR43429:SF1">
    <property type="entry name" value="NAD(P)H SULFUR OXIDOREDUCTASE (COA-DEPENDENT)"/>
    <property type="match status" value="1"/>
</dbReference>
<dbReference type="SUPFAM" id="SSF51905">
    <property type="entry name" value="FAD/NAD(P)-binding domain"/>
    <property type="match status" value="2"/>
</dbReference>
<keyword evidence="3" id="KW-0285">Flavoprotein</keyword>
<dbReference type="Gene3D" id="3.30.390.30">
    <property type="match status" value="1"/>
</dbReference>
<gene>
    <name evidence="9" type="ORF">BU097_02270</name>
</gene>
<dbReference type="EMBL" id="QXUL01000007">
    <property type="protein sequence ID" value="RIN12373.1"/>
    <property type="molecule type" value="Genomic_DNA"/>
</dbReference>
<dbReference type="SUPFAM" id="SSF55424">
    <property type="entry name" value="FAD/NAD-linked reductases, dimerisation (C-terminal) domain"/>
    <property type="match status" value="1"/>
</dbReference>
<dbReference type="Proteomes" id="UP000285567">
    <property type="component" value="Unassembled WGS sequence"/>
</dbReference>
<evidence type="ECO:0000256" key="2">
    <source>
        <dbReference type="ARBA" id="ARBA00009130"/>
    </source>
</evidence>
<protein>
    <submittedName>
        <fullName evidence="9">FAD-dependent oxidoreductase</fullName>
    </submittedName>
</protein>
<feature type="domain" description="Pyridine nucleotide-disulphide oxidoreductase dimerisation" evidence="7">
    <location>
        <begin position="321"/>
        <end position="424"/>
    </location>
</feature>
<dbReference type="InterPro" id="IPR050260">
    <property type="entry name" value="FAD-bd_OxRdtase"/>
</dbReference>
<dbReference type="InterPro" id="IPR016156">
    <property type="entry name" value="FAD/NAD-linked_Rdtase_dimer_sf"/>
</dbReference>
<evidence type="ECO:0000256" key="1">
    <source>
        <dbReference type="ARBA" id="ARBA00001974"/>
    </source>
</evidence>
<evidence type="ECO:0000259" key="8">
    <source>
        <dbReference type="Pfam" id="PF07992"/>
    </source>
</evidence>
<dbReference type="PANTHER" id="PTHR43429">
    <property type="entry name" value="PYRIDINE NUCLEOTIDE-DISULFIDE OXIDOREDUCTASE DOMAIN-CONTAINING"/>
    <property type="match status" value="1"/>
</dbReference>
<dbReference type="OrthoDB" id="9802028at2"/>
<evidence type="ECO:0000256" key="6">
    <source>
        <dbReference type="ARBA" id="ARBA00023284"/>
    </source>
</evidence>
<comment type="caution">
    <text evidence="9">The sequence shown here is derived from an EMBL/GenBank/DDBJ whole genome shotgun (WGS) entry which is preliminary data.</text>
</comment>
<dbReference type="Pfam" id="PF02852">
    <property type="entry name" value="Pyr_redox_dim"/>
    <property type="match status" value="1"/>
</dbReference>
<dbReference type="InterPro" id="IPR023753">
    <property type="entry name" value="FAD/NAD-binding_dom"/>
</dbReference>
<dbReference type="InterPro" id="IPR036188">
    <property type="entry name" value="FAD/NAD-bd_sf"/>
</dbReference>
<evidence type="ECO:0000259" key="7">
    <source>
        <dbReference type="Pfam" id="PF02852"/>
    </source>
</evidence>
<comment type="similarity">
    <text evidence="2">Belongs to the class-III pyridine nucleotide-disulfide oxidoreductase family.</text>
</comment>
<keyword evidence="6" id="KW-0676">Redox-active center</keyword>
<dbReference type="Gene3D" id="3.50.50.60">
    <property type="entry name" value="FAD/NAD(P)-binding domain"/>
    <property type="match status" value="2"/>
</dbReference>
<keyword evidence="4" id="KW-0274">FAD</keyword>
<keyword evidence="5" id="KW-0560">Oxidoreductase</keyword>
<dbReference type="PRINTS" id="PR00368">
    <property type="entry name" value="FADPNR"/>
</dbReference>
<proteinExistence type="inferred from homology"/>
<dbReference type="GO" id="GO:0016491">
    <property type="term" value="F:oxidoreductase activity"/>
    <property type="evidence" value="ECO:0007669"/>
    <property type="project" value="UniProtKB-KW"/>
</dbReference>
<dbReference type="RefSeq" id="WP_119603680.1">
    <property type="nucleotide sequence ID" value="NZ_QXUL01000007.1"/>
</dbReference>